<dbReference type="STRING" id="320778.ABT57_14245"/>
<proteinExistence type="predicted"/>
<evidence type="ECO:0000313" key="3">
    <source>
        <dbReference type="EMBL" id="KLV08002.1"/>
    </source>
</evidence>
<dbReference type="GO" id="GO:0016020">
    <property type="term" value="C:membrane"/>
    <property type="evidence" value="ECO:0007669"/>
    <property type="project" value="UniProtKB-SubCell"/>
</dbReference>
<organism evidence="3 4">
    <name type="scientific">Photobacterium ganghwense</name>
    <dbReference type="NCBI Taxonomy" id="320778"/>
    <lineage>
        <taxon>Bacteria</taxon>
        <taxon>Pseudomonadati</taxon>
        <taxon>Pseudomonadota</taxon>
        <taxon>Gammaproteobacteria</taxon>
        <taxon>Vibrionales</taxon>
        <taxon>Vibrionaceae</taxon>
        <taxon>Photobacterium</taxon>
    </lineage>
</organism>
<dbReference type="Proteomes" id="UP000035909">
    <property type="component" value="Unassembled WGS sequence"/>
</dbReference>
<evidence type="ECO:0000259" key="2">
    <source>
        <dbReference type="Pfam" id="PF01370"/>
    </source>
</evidence>
<dbReference type="PANTHER" id="PTHR14097">
    <property type="entry name" value="OXIDOREDUCTASE HTATIP2"/>
    <property type="match status" value="1"/>
</dbReference>
<gene>
    <name evidence="3" type="ORF">ABT57_14245</name>
</gene>
<evidence type="ECO:0000256" key="1">
    <source>
        <dbReference type="ARBA" id="ARBA00004370"/>
    </source>
</evidence>
<dbReference type="Gene3D" id="3.40.50.720">
    <property type="entry name" value="NAD(P)-binding Rossmann-like Domain"/>
    <property type="match status" value="1"/>
</dbReference>
<dbReference type="EMBL" id="LDOU01000015">
    <property type="protein sequence ID" value="KLV08002.1"/>
    <property type="molecule type" value="Genomic_DNA"/>
</dbReference>
<dbReference type="Pfam" id="PF01370">
    <property type="entry name" value="Epimerase"/>
    <property type="match status" value="1"/>
</dbReference>
<protein>
    <submittedName>
        <fullName evidence="3">Epimerase</fullName>
    </submittedName>
</protein>
<dbReference type="InterPro" id="IPR036291">
    <property type="entry name" value="NAD(P)-bd_dom_sf"/>
</dbReference>
<dbReference type="SUPFAM" id="SSF51735">
    <property type="entry name" value="NAD(P)-binding Rossmann-fold domains"/>
    <property type="match status" value="1"/>
</dbReference>
<accession>A0A0J1K0L5</accession>
<evidence type="ECO:0000313" key="4">
    <source>
        <dbReference type="Proteomes" id="UP000035909"/>
    </source>
</evidence>
<dbReference type="AlphaFoldDB" id="A0A0J1K0L5"/>
<dbReference type="RefSeq" id="WP_047885895.1">
    <property type="nucleotide sequence ID" value="NZ_CP071326.1"/>
</dbReference>
<dbReference type="InterPro" id="IPR001509">
    <property type="entry name" value="Epimerase_deHydtase"/>
</dbReference>
<comment type="subcellular location">
    <subcellularLocation>
        <location evidence="1">Membrane</location>
    </subcellularLocation>
</comment>
<sequence length="221" mass="24602">MKLIIFGASGMVGRATLRECLNANDVTEVLAIGRSKLMVEHPKLKSLILDDMFNYEGLTNKLSQFDACLFCVGTSIGSSTEKEYLNLNQTLPLAVAKAMSEANPDMSFVYISGKGTDSSETGKVAWARIKGKTENDLLRMRFKAVYLLRPALIIPMNGEESKETTYRLLYRYTGWLMRLVRSAFPSMITDSEKVGTAILNLLRQGQTSVVVENQDINILTK</sequence>
<reference evidence="3 4" key="1">
    <citation type="submission" date="2015-05" db="EMBL/GenBank/DDBJ databases">
        <title>Photobacterium galathea sp. nov.</title>
        <authorList>
            <person name="Machado H."/>
            <person name="Gram L."/>
        </authorList>
    </citation>
    <scope>NUCLEOTIDE SEQUENCE [LARGE SCALE GENOMIC DNA]</scope>
    <source>
        <strain evidence="3 4">DSM 22954</strain>
    </source>
</reference>
<dbReference type="PANTHER" id="PTHR14097:SF8">
    <property type="entry name" value="NAD(P)-BINDING DOMAIN-CONTAINING PROTEIN"/>
    <property type="match status" value="1"/>
</dbReference>
<keyword evidence="4" id="KW-1185">Reference proteome</keyword>
<dbReference type="PATRIC" id="fig|320778.3.peg.3099"/>
<name>A0A0J1K0L5_9GAMM</name>
<feature type="domain" description="NAD-dependent epimerase/dehydratase" evidence="2">
    <location>
        <begin position="4"/>
        <end position="113"/>
    </location>
</feature>
<dbReference type="OrthoDB" id="9798632at2"/>
<comment type="caution">
    <text evidence="3">The sequence shown here is derived from an EMBL/GenBank/DDBJ whole genome shotgun (WGS) entry which is preliminary data.</text>
</comment>